<reference evidence="3" key="1">
    <citation type="submission" date="2019-04" db="EMBL/GenBank/DDBJ databases">
        <title>Sequencing of skin fungus with MAO and IRED activity.</title>
        <authorList>
            <person name="Marsaioli A.J."/>
            <person name="Bonatto J.M.C."/>
            <person name="Reis Junior O."/>
        </authorList>
    </citation>
    <scope>NUCLEOTIDE SEQUENCE</scope>
    <source>
        <strain evidence="3">28M1</strain>
    </source>
</reference>
<dbReference type="OrthoDB" id="421951at2759"/>
<dbReference type="GO" id="GO:0035197">
    <property type="term" value="F:siRNA binding"/>
    <property type="evidence" value="ECO:0007669"/>
    <property type="project" value="TreeGrafter"/>
</dbReference>
<accession>A0A9P4WSL3</accession>
<organism evidence="3 4">
    <name type="scientific">Didymella heteroderae</name>
    <dbReference type="NCBI Taxonomy" id="1769908"/>
    <lineage>
        <taxon>Eukaryota</taxon>
        <taxon>Fungi</taxon>
        <taxon>Dikarya</taxon>
        <taxon>Ascomycota</taxon>
        <taxon>Pezizomycotina</taxon>
        <taxon>Dothideomycetes</taxon>
        <taxon>Pleosporomycetidae</taxon>
        <taxon>Pleosporales</taxon>
        <taxon>Pleosporineae</taxon>
        <taxon>Didymellaceae</taxon>
        <taxon>Didymella</taxon>
    </lineage>
</organism>
<keyword evidence="4" id="KW-1185">Reference proteome</keyword>
<evidence type="ECO:0000259" key="2">
    <source>
        <dbReference type="Pfam" id="PF22749"/>
    </source>
</evidence>
<dbReference type="AlphaFoldDB" id="A0A9P4WSL3"/>
<feature type="region of interest" description="Disordered" evidence="1">
    <location>
        <begin position="548"/>
        <end position="567"/>
    </location>
</feature>
<dbReference type="Proteomes" id="UP000758155">
    <property type="component" value="Unassembled WGS sequence"/>
</dbReference>
<dbReference type="PANTHER" id="PTHR21357">
    <property type="entry name" value="FAM172 FAMILY PROTEIN HOMOLOG CG10038"/>
    <property type="match status" value="1"/>
</dbReference>
<evidence type="ECO:0000313" key="4">
    <source>
        <dbReference type="Proteomes" id="UP000758155"/>
    </source>
</evidence>
<dbReference type="Pfam" id="PF22749">
    <property type="entry name" value="Arb2"/>
    <property type="match status" value="1"/>
</dbReference>
<name>A0A9P4WSL3_9PLEO</name>
<gene>
    <name evidence="3" type="ORF">E8E12_009494</name>
</gene>
<sequence length="604" mass="66364">MFRRKEDTIPPDASYPADLKRLGFFINKLGHIRMIEAPEKPFVFNSTNIERHNEVRNEALHACSRAEVLDRLSKLGIRQLYFPHLATTKPDGPHIPILAPPLDVLKRRKRVVVVVNDALQDLGILAYRQLQRELGLNGGSVVNLAKELIRRAGAAGEGATQGAFSDLFDDGAAVKDANEAPGLIVMNTGQLLYSHKYNRAMTIRSWYALPRKSIVHDVIRIHDQENYVEGHRNATEHIQSVFDQVLCDPNCVAPEAEVYVVGIEGGAEKTLEVFKEDFEKYGRRVTAMAVVHAMLDNSEVTHPSIKAFLHQRTRQWKYSDLSSSPTQCTELPNDYAGESSTDNTPQGTNAVCWNENVPESGSLSTITKTLHNLAMCVTPPANSDGSTMDSSASDISSEWKMSSVPCPTFAGGKEPTGECIFTDSTVQRAVLSFFEDVARNPEGYRNPTFETLGNVPHPTADAPFALSADTTMEEPFEIQTAHHMLTPERQELEEARAKLADLRIALSGCPDDVETLAKGRAKLTGKITKQETAIKDLEVKAISTGSLGAGEAENERKNWSPKVEGPKVPFAGTMADSELLKAAGLVDTASEELEKLGDEEKAFI</sequence>
<protein>
    <recommendedName>
        <fullName evidence="2">Arb2 domain-containing protein</fullName>
    </recommendedName>
</protein>
<proteinExistence type="predicted"/>
<dbReference type="GO" id="GO:0031048">
    <property type="term" value="P:regulatory ncRNA-mediated heterochromatin formation"/>
    <property type="evidence" value="ECO:0007669"/>
    <property type="project" value="TreeGrafter"/>
</dbReference>
<feature type="domain" description="Arb2" evidence="2">
    <location>
        <begin position="15"/>
        <end position="320"/>
    </location>
</feature>
<evidence type="ECO:0000256" key="1">
    <source>
        <dbReference type="SAM" id="MobiDB-lite"/>
    </source>
</evidence>
<dbReference type="EMBL" id="SWKV01000026">
    <property type="protein sequence ID" value="KAF3040364.1"/>
    <property type="molecule type" value="Genomic_DNA"/>
</dbReference>
<dbReference type="PANTHER" id="PTHR21357:SF4">
    <property type="entry name" value="FAM172 FAMILY PROTEIN HOMOLOG CG10038"/>
    <property type="match status" value="1"/>
</dbReference>
<comment type="caution">
    <text evidence="3">The sequence shown here is derived from an EMBL/GenBank/DDBJ whole genome shotgun (WGS) entry which is preliminary data.</text>
</comment>
<dbReference type="InterPro" id="IPR048263">
    <property type="entry name" value="Arb2"/>
</dbReference>
<dbReference type="InterPro" id="IPR053858">
    <property type="entry name" value="Arb2_dom"/>
</dbReference>
<dbReference type="GO" id="GO:0005634">
    <property type="term" value="C:nucleus"/>
    <property type="evidence" value="ECO:0007669"/>
    <property type="project" value="TreeGrafter"/>
</dbReference>
<evidence type="ECO:0000313" key="3">
    <source>
        <dbReference type="EMBL" id="KAF3040364.1"/>
    </source>
</evidence>